<dbReference type="Proteomes" id="UP000064844">
    <property type="component" value="Chromosome"/>
</dbReference>
<dbReference type="eggNOG" id="COG1721">
    <property type="taxonomic scope" value="Bacteria"/>
</dbReference>
<dbReference type="STRING" id="1297617.IB211_02517c"/>
<protein>
    <recommendedName>
        <fullName evidence="3">DUF58 domain-containing protein</fullName>
    </recommendedName>
</protein>
<evidence type="ECO:0000259" key="3">
    <source>
        <dbReference type="Pfam" id="PF01882"/>
    </source>
</evidence>
<feature type="region of interest" description="Disordered" evidence="1">
    <location>
        <begin position="165"/>
        <end position="196"/>
    </location>
</feature>
<keyword evidence="2" id="KW-0812">Transmembrane</keyword>
<keyword evidence="5" id="KW-1185">Reference proteome</keyword>
<reference evidence="4 5" key="1">
    <citation type="journal article" date="2015" name="Nat. Commun.">
        <title>Production of butyrate from lysine and the Amadori product fructoselysine by a human gut commensal.</title>
        <authorList>
            <person name="Bui T.P."/>
            <person name="Ritari J."/>
            <person name="Boeren S."/>
            <person name="de Waard P."/>
            <person name="Plugge C.M."/>
            <person name="de Vos W.M."/>
        </authorList>
    </citation>
    <scope>NUCLEOTIDE SEQUENCE [LARGE SCALE GENOMIC DNA]</scope>
    <source>
        <strain evidence="4 5">AF211</strain>
    </source>
</reference>
<name>A0A0S2W6E1_9FIRM</name>
<feature type="transmembrane region" description="Helical" evidence="2">
    <location>
        <begin position="30"/>
        <end position="50"/>
    </location>
</feature>
<organism evidence="4 5">
    <name type="scientific">Intestinimonas butyriciproducens</name>
    <dbReference type="NCBI Taxonomy" id="1297617"/>
    <lineage>
        <taxon>Bacteria</taxon>
        <taxon>Bacillati</taxon>
        <taxon>Bacillota</taxon>
        <taxon>Clostridia</taxon>
        <taxon>Eubacteriales</taxon>
        <taxon>Intestinimonas</taxon>
    </lineage>
</organism>
<dbReference type="InterPro" id="IPR002881">
    <property type="entry name" value="DUF58"/>
</dbReference>
<feature type="compositionally biased region" description="Low complexity" evidence="1">
    <location>
        <begin position="174"/>
        <end position="184"/>
    </location>
</feature>
<sequence length="329" mass="36073">MARRRGAYALLLAAALLFHLFDIGYLACFLLALALTLPVLGMLLSLPAMLRCRLELQAEPTGVERGGEAGWRLAAHGPVRLPLAQVTIRLRMENALTGGKETRRVTLTGPEEVRSAVLRADASHCGRLTCRVERARVCDCMGLFTLPLRPPAPASLLVLPQAGAPVPPDLPGEGSSPSGALAPRPGGGPGEDYDLRPYRPGDPIRTVHWKLTSKRDELVVRETLEPRRSEAVLTFDHFGRPEEMDRVLDRLNACSLALLERGEAHWVRWAHPVSGQVRDYPVSDRRSLSVCLAAVLADPAPVEGRTLPPTRPETDMHRLHLEPGREEMP</sequence>
<accession>A0A0S2W6E1</accession>
<dbReference type="PANTHER" id="PTHR34351">
    <property type="entry name" value="SLR1927 PROTEIN-RELATED"/>
    <property type="match status" value="1"/>
</dbReference>
<evidence type="ECO:0000256" key="2">
    <source>
        <dbReference type="SAM" id="Phobius"/>
    </source>
</evidence>
<dbReference type="PATRIC" id="fig|1297617.4.peg.2589"/>
<keyword evidence="2" id="KW-0472">Membrane</keyword>
<evidence type="ECO:0000256" key="1">
    <source>
        <dbReference type="SAM" id="MobiDB-lite"/>
    </source>
</evidence>
<dbReference type="AlphaFoldDB" id="A0A0S2W6E1"/>
<reference evidence="5" key="2">
    <citation type="submission" date="2015-04" db="EMBL/GenBank/DDBJ databases">
        <title>A butyrogenic pathway from the amino acid lysine in a human gut commensal.</title>
        <authorList>
            <person name="de Vos W.M."/>
            <person name="Bui N.T.P."/>
            <person name="Plugge C.M."/>
            <person name="Ritari J."/>
        </authorList>
    </citation>
    <scope>NUCLEOTIDE SEQUENCE [LARGE SCALE GENOMIC DNA]</scope>
    <source>
        <strain evidence="5">AF211</strain>
    </source>
</reference>
<dbReference type="RefSeq" id="WP_058118227.1">
    <property type="nucleotide sequence ID" value="NZ_CP011307.1"/>
</dbReference>
<keyword evidence="2" id="KW-1133">Transmembrane helix</keyword>
<feature type="domain" description="DUF58" evidence="3">
    <location>
        <begin position="194"/>
        <end position="240"/>
    </location>
</feature>
<proteinExistence type="predicted"/>
<feature type="region of interest" description="Disordered" evidence="1">
    <location>
        <begin position="303"/>
        <end position="329"/>
    </location>
</feature>
<dbReference type="Pfam" id="PF01882">
    <property type="entry name" value="DUF58"/>
    <property type="match status" value="1"/>
</dbReference>
<feature type="compositionally biased region" description="Basic and acidic residues" evidence="1">
    <location>
        <begin position="312"/>
        <end position="329"/>
    </location>
</feature>
<dbReference type="KEGG" id="ibu:IB211_02517c"/>
<evidence type="ECO:0000313" key="5">
    <source>
        <dbReference type="Proteomes" id="UP000064844"/>
    </source>
</evidence>
<evidence type="ECO:0000313" key="4">
    <source>
        <dbReference type="EMBL" id="ALP94908.1"/>
    </source>
</evidence>
<gene>
    <name evidence="4" type="ORF">IB211_02517c</name>
</gene>
<dbReference type="EMBL" id="CP011307">
    <property type="protein sequence ID" value="ALP94908.1"/>
    <property type="molecule type" value="Genomic_DNA"/>
</dbReference>